<evidence type="ECO:0000313" key="1">
    <source>
        <dbReference type="EMBL" id="AEE51193.1"/>
    </source>
</evidence>
<dbReference type="eggNOG" id="ENOG502ZAJ9">
    <property type="taxonomic scope" value="Bacteria"/>
</dbReference>
<dbReference type="KEGG" id="hhy:Halhy_3334"/>
<evidence type="ECO:0000313" key="2">
    <source>
        <dbReference type="Proteomes" id="UP000008461"/>
    </source>
</evidence>
<accession>F4KUB1</accession>
<evidence type="ECO:0008006" key="3">
    <source>
        <dbReference type="Google" id="ProtNLM"/>
    </source>
</evidence>
<reference key="2">
    <citation type="submission" date="2011-04" db="EMBL/GenBank/DDBJ databases">
        <title>Complete sequence of chromosome of Haliscomenobacter hydrossis DSM 1100.</title>
        <authorList>
            <consortium name="US DOE Joint Genome Institute (JGI-PGF)"/>
            <person name="Lucas S."/>
            <person name="Han J."/>
            <person name="Lapidus A."/>
            <person name="Bruce D."/>
            <person name="Goodwin L."/>
            <person name="Pitluck S."/>
            <person name="Peters L."/>
            <person name="Kyrpides N."/>
            <person name="Mavromatis K."/>
            <person name="Ivanova N."/>
            <person name="Ovchinnikova G."/>
            <person name="Pagani I."/>
            <person name="Daligault H."/>
            <person name="Detter J.C."/>
            <person name="Han C."/>
            <person name="Land M."/>
            <person name="Hauser L."/>
            <person name="Markowitz V."/>
            <person name="Cheng J.-F."/>
            <person name="Hugenholtz P."/>
            <person name="Woyke T."/>
            <person name="Wu D."/>
            <person name="Verbarg S."/>
            <person name="Frueling A."/>
            <person name="Brambilla E."/>
            <person name="Klenk H.-P."/>
            <person name="Eisen J.A."/>
        </authorList>
    </citation>
    <scope>NUCLEOTIDE SEQUENCE</scope>
    <source>
        <strain>DSM 1100</strain>
    </source>
</reference>
<gene>
    <name evidence="1" type="ordered locus">Halhy_3334</name>
</gene>
<dbReference type="EMBL" id="CP002691">
    <property type="protein sequence ID" value="AEE51193.1"/>
    <property type="molecule type" value="Genomic_DNA"/>
</dbReference>
<dbReference type="HOGENOM" id="CLU_068863_0_0_10"/>
<keyword evidence="2" id="KW-1185">Reference proteome</keyword>
<name>F4KUB1_HALH1</name>
<proteinExistence type="predicted"/>
<organism evidence="1 2">
    <name type="scientific">Haliscomenobacter hydrossis (strain ATCC 27775 / DSM 1100 / LMG 10767 / O)</name>
    <dbReference type="NCBI Taxonomy" id="760192"/>
    <lineage>
        <taxon>Bacteria</taxon>
        <taxon>Pseudomonadati</taxon>
        <taxon>Bacteroidota</taxon>
        <taxon>Saprospiria</taxon>
        <taxon>Saprospirales</taxon>
        <taxon>Haliscomenobacteraceae</taxon>
        <taxon>Haliscomenobacter</taxon>
    </lineage>
</organism>
<sequence>MNFIHNLIMRNLHLTALWCGLSTLLLAPFLIFSQATTTQVAATSTAISWFDQLLQEDSVGALEIRLETDLKLLMRGKTDEKYQAAVIKYKNKAGEEKTYNAEVKARGKTRKDICLHPPIKLKIKKAVLTAEGYSTHNEMKIVWECKPSGAFEQFIYKEYLAYRLYNLISPASFRAKLVKINLVDSNNPDKITEKIGFIVEDEEQVAERLETTMMEERPKDTKQFARQHFLNFVLYEYMIGNTDWAFGNSHNARFFELNTTKKVIPVPYDFDYSGLVNAPYAVPHESIPIANVRERYFKGGTVNQPEGMILRKKFLESKTAVLNFIKNFSLLDKFNREDALSYIEDFYKEIEDEKRFLRVINP</sequence>
<dbReference type="STRING" id="760192.Halhy_3334"/>
<dbReference type="AlphaFoldDB" id="F4KUB1"/>
<reference evidence="1 2" key="1">
    <citation type="journal article" date="2011" name="Stand. Genomic Sci.">
        <title>Complete genome sequence of Haliscomenobacter hydrossis type strain (O).</title>
        <authorList>
            <consortium name="US DOE Joint Genome Institute (JGI-PGF)"/>
            <person name="Daligault H."/>
            <person name="Lapidus A."/>
            <person name="Zeytun A."/>
            <person name="Nolan M."/>
            <person name="Lucas S."/>
            <person name="Del Rio T.G."/>
            <person name="Tice H."/>
            <person name="Cheng J.F."/>
            <person name="Tapia R."/>
            <person name="Han C."/>
            <person name="Goodwin L."/>
            <person name="Pitluck S."/>
            <person name="Liolios K."/>
            <person name="Pagani I."/>
            <person name="Ivanova N."/>
            <person name="Huntemann M."/>
            <person name="Mavromatis K."/>
            <person name="Mikhailova N."/>
            <person name="Pati A."/>
            <person name="Chen A."/>
            <person name="Palaniappan K."/>
            <person name="Land M."/>
            <person name="Hauser L."/>
            <person name="Brambilla E.M."/>
            <person name="Rohde M."/>
            <person name="Verbarg S."/>
            <person name="Goker M."/>
            <person name="Bristow J."/>
            <person name="Eisen J.A."/>
            <person name="Markowitz V."/>
            <person name="Hugenholtz P."/>
            <person name="Kyrpides N.C."/>
            <person name="Klenk H.P."/>
            <person name="Woyke T."/>
        </authorList>
    </citation>
    <scope>NUCLEOTIDE SEQUENCE [LARGE SCALE GENOMIC DNA]</scope>
    <source>
        <strain evidence="2">ATCC 27775 / DSM 1100 / LMG 10767 / O</strain>
    </source>
</reference>
<dbReference type="Proteomes" id="UP000008461">
    <property type="component" value="Chromosome"/>
</dbReference>
<protein>
    <recommendedName>
        <fullName evidence="3">Spore coat protein CotH</fullName>
    </recommendedName>
</protein>